<evidence type="ECO:0000256" key="1">
    <source>
        <dbReference type="ARBA" id="ARBA00022722"/>
    </source>
</evidence>
<dbReference type="GO" id="GO:0045004">
    <property type="term" value="P:DNA replication proofreading"/>
    <property type="evidence" value="ECO:0007669"/>
    <property type="project" value="TreeGrafter"/>
</dbReference>
<gene>
    <name evidence="5" type="ORF">F4694_005028</name>
</gene>
<evidence type="ECO:0000256" key="2">
    <source>
        <dbReference type="ARBA" id="ARBA00022801"/>
    </source>
</evidence>
<dbReference type="InterPro" id="IPR012337">
    <property type="entry name" value="RNaseH-like_sf"/>
</dbReference>
<sequence>MGMNDMIQFFRQMSGRLGSNIYAGVQGQSNMQNISFIRQLQKEMKENNCLDTPLQELQVVVFDLETTGFYPEKEDRVISIGAIKMTGHELLKTETFYSLVHSPQPISEEISTLTNITNEELRSAPFVSEVLMEFYKFIKNHTLVAHHSKHEQSFMQKLTWDLLKTRFEHRIIDTSFLLRLSNPLIKSIPLEEACEQCGIEVINRHHALEDAKLTAHIWSHYLVRAQSMGYKNLREVYEYLAKIR</sequence>
<keyword evidence="5" id="KW-0808">Transferase</keyword>
<dbReference type="SMART" id="SM00479">
    <property type="entry name" value="EXOIII"/>
    <property type="match status" value="1"/>
</dbReference>
<dbReference type="InterPro" id="IPR006054">
    <property type="entry name" value="DnaQ"/>
</dbReference>
<dbReference type="EMBL" id="JACCBX010000012">
    <property type="protein sequence ID" value="NYE08185.1"/>
    <property type="molecule type" value="Genomic_DNA"/>
</dbReference>
<dbReference type="SUPFAM" id="SSF53098">
    <property type="entry name" value="Ribonuclease H-like"/>
    <property type="match status" value="1"/>
</dbReference>
<dbReference type="InterPro" id="IPR013520">
    <property type="entry name" value="Ribonucl_H"/>
</dbReference>
<dbReference type="GO" id="GO:0003677">
    <property type="term" value="F:DNA binding"/>
    <property type="evidence" value="ECO:0007669"/>
    <property type="project" value="InterPro"/>
</dbReference>
<name>A0A852TJ43_9BACI</name>
<dbReference type="EC" id="2.7.7.7" evidence="5"/>
<accession>A0A852TJ43</accession>
<dbReference type="PANTHER" id="PTHR30231">
    <property type="entry name" value="DNA POLYMERASE III SUBUNIT EPSILON"/>
    <property type="match status" value="1"/>
</dbReference>
<proteinExistence type="predicted"/>
<dbReference type="AlphaFoldDB" id="A0A852TJ43"/>
<organism evidence="5 6">
    <name type="scientific">Neobacillus niacini</name>
    <dbReference type="NCBI Taxonomy" id="86668"/>
    <lineage>
        <taxon>Bacteria</taxon>
        <taxon>Bacillati</taxon>
        <taxon>Bacillota</taxon>
        <taxon>Bacilli</taxon>
        <taxon>Bacillales</taxon>
        <taxon>Bacillaceae</taxon>
        <taxon>Neobacillus</taxon>
    </lineage>
</organism>
<evidence type="ECO:0000313" key="6">
    <source>
        <dbReference type="Proteomes" id="UP000548423"/>
    </source>
</evidence>
<evidence type="ECO:0000256" key="3">
    <source>
        <dbReference type="ARBA" id="ARBA00022839"/>
    </source>
</evidence>
<keyword evidence="3" id="KW-0269">Exonuclease</keyword>
<evidence type="ECO:0000313" key="5">
    <source>
        <dbReference type="EMBL" id="NYE08185.1"/>
    </source>
</evidence>
<reference evidence="6" key="1">
    <citation type="submission" date="2020-07" db="EMBL/GenBank/DDBJ databases">
        <authorList>
            <person name="Partida-Martinez L."/>
            <person name="Huntemann M."/>
            <person name="Clum A."/>
            <person name="Wang J."/>
            <person name="Palaniappan K."/>
            <person name="Ritter S."/>
            <person name="Chen I.-M."/>
            <person name="Stamatis D."/>
            <person name="Reddy T."/>
            <person name="O'Malley R."/>
            <person name="Daum C."/>
            <person name="Shapiro N."/>
            <person name="Ivanova N."/>
            <person name="Kyrpides N."/>
            <person name="Woyke T."/>
        </authorList>
    </citation>
    <scope>NUCLEOTIDE SEQUENCE [LARGE SCALE GENOMIC DNA]</scope>
    <source>
        <strain evidence="6">AT2.8</strain>
    </source>
</reference>
<reference evidence="6" key="2">
    <citation type="submission" date="2020-08" db="EMBL/GenBank/DDBJ databases">
        <title>The Agave Microbiome: Exploring the role of microbial communities in plant adaptations to desert environments.</title>
        <authorList>
            <person name="Partida-Martinez L.P."/>
        </authorList>
    </citation>
    <scope>NUCLEOTIDE SEQUENCE [LARGE SCALE GENOMIC DNA]</scope>
    <source>
        <strain evidence="6">AT2.8</strain>
    </source>
</reference>
<protein>
    <submittedName>
        <fullName evidence="5">DNA polymerase-3 subunit epsilon</fullName>
        <ecNumber evidence="5">2.7.7.7</ecNumber>
    </submittedName>
</protein>
<dbReference type="InterPro" id="IPR036397">
    <property type="entry name" value="RNaseH_sf"/>
</dbReference>
<evidence type="ECO:0000259" key="4">
    <source>
        <dbReference type="SMART" id="SM00479"/>
    </source>
</evidence>
<dbReference type="GO" id="GO:0003887">
    <property type="term" value="F:DNA-directed DNA polymerase activity"/>
    <property type="evidence" value="ECO:0007669"/>
    <property type="project" value="UniProtKB-EC"/>
</dbReference>
<dbReference type="PANTHER" id="PTHR30231:SF41">
    <property type="entry name" value="DNA POLYMERASE III SUBUNIT EPSILON"/>
    <property type="match status" value="1"/>
</dbReference>
<dbReference type="Proteomes" id="UP000548423">
    <property type="component" value="Unassembled WGS sequence"/>
</dbReference>
<dbReference type="GO" id="GO:0008408">
    <property type="term" value="F:3'-5' exonuclease activity"/>
    <property type="evidence" value="ECO:0007669"/>
    <property type="project" value="TreeGrafter"/>
</dbReference>
<dbReference type="GO" id="GO:0005829">
    <property type="term" value="C:cytosol"/>
    <property type="evidence" value="ECO:0007669"/>
    <property type="project" value="TreeGrafter"/>
</dbReference>
<dbReference type="Gene3D" id="3.30.420.10">
    <property type="entry name" value="Ribonuclease H-like superfamily/Ribonuclease H"/>
    <property type="match status" value="1"/>
</dbReference>
<comment type="caution">
    <text evidence="5">The sequence shown here is derived from an EMBL/GenBank/DDBJ whole genome shotgun (WGS) entry which is preliminary data.</text>
</comment>
<keyword evidence="1" id="KW-0540">Nuclease</keyword>
<dbReference type="NCBIfam" id="TIGR00573">
    <property type="entry name" value="dnaq"/>
    <property type="match status" value="1"/>
</dbReference>
<keyword evidence="5" id="KW-0548">Nucleotidyltransferase</keyword>
<keyword evidence="2" id="KW-0378">Hydrolase</keyword>
<feature type="domain" description="Exonuclease" evidence="4">
    <location>
        <begin position="58"/>
        <end position="227"/>
    </location>
</feature>
<dbReference type="NCBIfam" id="NF005836">
    <property type="entry name" value="PRK07740.1"/>
    <property type="match status" value="1"/>
</dbReference>
<dbReference type="Pfam" id="PF00929">
    <property type="entry name" value="RNase_T"/>
    <property type="match status" value="1"/>
</dbReference>
<dbReference type="CDD" id="cd06127">
    <property type="entry name" value="DEDDh"/>
    <property type="match status" value="1"/>
</dbReference>
<dbReference type="FunFam" id="3.30.420.10:FF:000045">
    <property type="entry name" value="3'-5' exonuclease DinG"/>
    <property type="match status" value="1"/>
</dbReference>